<organism evidence="5 6">
    <name type="scientific">Kribbella italica</name>
    <dbReference type="NCBI Taxonomy" id="1540520"/>
    <lineage>
        <taxon>Bacteria</taxon>
        <taxon>Bacillati</taxon>
        <taxon>Actinomycetota</taxon>
        <taxon>Actinomycetes</taxon>
        <taxon>Propionibacteriales</taxon>
        <taxon>Kribbellaceae</taxon>
        <taxon>Kribbella</taxon>
    </lineage>
</organism>
<evidence type="ECO:0000256" key="2">
    <source>
        <dbReference type="ARBA" id="ARBA00022806"/>
    </source>
</evidence>
<dbReference type="EMBL" id="JACHMY010000001">
    <property type="protein sequence ID" value="MBB5841579.1"/>
    <property type="molecule type" value="Genomic_DNA"/>
</dbReference>
<dbReference type="Pfam" id="PF12705">
    <property type="entry name" value="PDDEXK_1"/>
    <property type="match status" value="1"/>
</dbReference>
<sequence length="507" mass="56295">MKIRPKLRLRHWVESSRTPLTTFTLDPVMKALDRIEFDGVSDAVALAEIASDRVHPGLVTFARHATSSYRASCDARQRGLVPARDLWVVQRQAKAVWELYAWGRRYWSIDGDRREFRFLRTGTSAARAESQVAIAAFATAFGDPSPWPRPWSSSFEITSAPAPTKVRVTQIDLATGRLDVLFDGTPAEASELFELRGRSEVTRLSRGVETHAGSWCSGCKRQSFCDALPAVPGLLGMTARGNPERSVSASNLRYHRACPAQSHLRDLGLPKTWEYDPSSTLGQAVHAWLDERHRRGLPCDAADTPPEADWSAGGWSVEGDQAASGRRMIEHHRALCAFQFSEVAEQARVEPTLVVHDPQARAVVVAKPDLLYRDGEAWVWREVKTTTRPQQFATDPIEMPQLAMAVVILSGGALGGEFEGARVELEILHPDGSDIQLIDAADPDQITRARDALRSYVEPWYHDEVFPARPGRNCRWCPVSRWCPSFPGDSALQIDRTAHDDDTGTAS</sequence>
<keyword evidence="2" id="KW-0347">Helicase</keyword>
<keyword evidence="6" id="KW-1185">Reference proteome</keyword>
<protein>
    <recommendedName>
        <fullName evidence="4">PD-(D/E)XK endonuclease-like domain-containing protein</fullName>
    </recommendedName>
</protein>
<keyword evidence="2" id="KW-0067">ATP-binding</keyword>
<evidence type="ECO:0000259" key="4">
    <source>
        <dbReference type="Pfam" id="PF12705"/>
    </source>
</evidence>
<feature type="domain" description="PD-(D/E)XK endonuclease-like" evidence="4">
    <location>
        <begin position="247"/>
        <end position="484"/>
    </location>
</feature>
<evidence type="ECO:0000256" key="3">
    <source>
        <dbReference type="ARBA" id="ARBA00023204"/>
    </source>
</evidence>
<name>A0A7W9JG75_9ACTN</name>
<dbReference type="GO" id="GO:0006281">
    <property type="term" value="P:DNA repair"/>
    <property type="evidence" value="ECO:0007669"/>
    <property type="project" value="UniProtKB-KW"/>
</dbReference>
<evidence type="ECO:0000256" key="1">
    <source>
        <dbReference type="ARBA" id="ARBA00022763"/>
    </source>
</evidence>
<dbReference type="RefSeq" id="WP_184805123.1">
    <property type="nucleotide sequence ID" value="NZ_JACHMY010000001.1"/>
</dbReference>
<evidence type="ECO:0000313" key="6">
    <source>
        <dbReference type="Proteomes" id="UP000549971"/>
    </source>
</evidence>
<dbReference type="AlphaFoldDB" id="A0A7W9JG75"/>
<reference evidence="5 6" key="1">
    <citation type="submission" date="2020-08" db="EMBL/GenBank/DDBJ databases">
        <title>Sequencing the genomes of 1000 actinobacteria strains.</title>
        <authorList>
            <person name="Klenk H.-P."/>
        </authorList>
    </citation>
    <scope>NUCLEOTIDE SEQUENCE [LARGE SCALE GENOMIC DNA]</scope>
    <source>
        <strain evidence="5 6">DSM 28967</strain>
    </source>
</reference>
<comment type="caution">
    <text evidence="5">The sequence shown here is derived from an EMBL/GenBank/DDBJ whole genome shotgun (WGS) entry which is preliminary data.</text>
</comment>
<accession>A0A7W9JG75</accession>
<keyword evidence="1" id="KW-0227">DNA damage</keyword>
<keyword evidence="3" id="KW-0234">DNA repair</keyword>
<proteinExistence type="predicted"/>
<gene>
    <name evidence="5" type="ORF">HDA39_008313</name>
</gene>
<dbReference type="Proteomes" id="UP000549971">
    <property type="component" value="Unassembled WGS sequence"/>
</dbReference>
<keyword evidence="2" id="KW-0378">Hydrolase</keyword>
<evidence type="ECO:0000313" key="5">
    <source>
        <dbReference type="EMBL" id="MBB5841579.1"/>
    </source>
</evidence>
<dbReference type="GO" id="GO:0004386">
    <property type="term" value="F:helicase activity"/>
    <property type="evidence" value="ECO:0007669"/>
    <property type="project" value="UniProtKB-KW"/>
</dbReference>
<keyword evidence="2" id="KW-0547">Nucleotide-binding</keyword>
<dbReference type="InterPro" id="IPR038726">
    <property type="entry name" value="PDDEXK_AddAB-type"/>
</dbReference>